<keyword evidence="4" id="KW-0670">Pyruvate</keyword>
<dbReference type="PANTHER" id="PTHR43333">
    <property type="entry name" value="2-HACID_DH_C DOMAIN-CONTAINING PROTEIN"/>
    <property type="match status" value="1"/>
</dbReference>
<evidence type="ECO:0000256" key="2">
    <source>
        <dbReference type="ARBA" id="ARBA00023027"/>
    </source>
</evidence>
<dbReference type="Gene3D" id="3.40.50.720">
    <property type="entry name" value="NAD(P)-binding Rossmann-like Domain"/>
    <property type="match status" value="2"/>
</dbReference>
<comment type="caution">
    <text evidence="4">The sequence shown here is derived from an EMBL/GenBank/DDBJ whole genome shotgun (WGS) entry which is preliminary data.</text>
</comment>
<dbReference type="RefSeq" id="WP_134763465.1">
    <property type="nucleotide sequence ID" value="NZ_SOZD01000006.1"/>
</dbReference>
<dbReference type="InterPro" id="IPR006140">
    <property type="entry name" value="D-isomer_DH_NAD-bd"/>
</dbReference>
<reference evidence="4 5" key="1">
    <citation type="submission" date="2019-03" db="EMBL/GenBank/DDBJ databases">
        <title>Jiella endophytica sp. nov., a novel endophytic bacterium isolated from root of Ficus microcarpa Linn. f.</title>
        <authorList>
            <person name="Tuo L."/>
        </authorList>
    </citation>
    <scope>NUCLEOTIDE SEQUENCE [LARGE SCALE GENOMIC DNA]</scope>
    <source>
        <strain evidence="4 5">CBS5Q-3</strain>
    </source>
</reference>
<dbReference type="GO" id="GO:0016491">
    <property type="term" value="F:oxidoreductase activity"/>
    <property type="evidence" value="ECO:0007669"/>
    <property type="project" value="UniProtKB-KW"/>
</dbReference>
<organism evidence="4 5">
    <name type="scientific">Jiella endophytica</name>
    <dbReference type="NCBI Taxonomy" id="2558362"/>
    <lineage>
        <taxon>Bacteria</taxon>
        <taxon>Pseudomonadati</taxon>
        <taxon>Pseudomonadota</taxon>
        <taxon>Alphaproteobacteria</taxon>
        <taxon>Hyphomicrobiales</taxon>
        <taxon>Aurantimonadaceae</taxon>
        <taxon>Jiella</taxon>
    </lineage>
</organism>
<feature type="domain" description="D-isomer specific 2-hydroxyacid dehydrogenase NAD-binding" evidence="3">
    <location>
        <begin position="102"/>
        <end position="278"/>
    </location>
</feature>
<dbReference type="GO" id="GO:0051287">
    <property type="term" value="F:NAD binding"/>
    <property type="evidence" value="ECO:0007669"/>
    <property type="project" value="InterPro"/>
</dbReference>
<evidence type="ECO:0000256" key="1">
    <source>
        <dbReference type="ARBA" id="ARBA00023002"/>
    </source>
</evidence>
<dbReference type="Proteomes" id="UP000298179">
    <property type="component" value="Unassembled WGS sequence"/>
</dbReference>
<dbReference type="AlphaFoldDB" id="A0A4Y8RCV2"/>
<dbReference type="PANTHER" id="PTHR43333:SF1">
    <property type="entry name" value="D-ISOMER SPECIFIC 2-HYDROXYACID DEHYDROGENASE NAD-BINDING DOMAIN-CONTAINING PROTEIN"/>
    <property type="match status" value="1"/>
</dbReference>
<dbReference type="Pfam" id="PF02826">
    <property type="entry name" value="2-Hacid_dh_C"/>
    <property type="match status" value="1"/>
</dbReference>
<dbReference type="SUPFAM" id="SSF51735">
    <property type="entry name" value="NAD(P)-binding Rossmann-fold domains"/>
    <property type="match status" value="1"/>
</dbReference>
<gene>
    <name evidence="4" type="ORF">E3C22_19060</name>
</gene>
<proteinExistence type="predicted"/>
<dbReference type="InterPro" id="IPR036291">
    <property type="entry name" value="NAD(P)-bd_dom_sf"/>
</dbReference>
<keyword evidence="1" id="KW-0560">Oxidoreductase</keyword>
<dbReference type="OrthoDB" id="9787219at2"/>
<protein>
    <submittedName>
        <fullName evidence="4">Glyoxylate/hydroxypyruvate reductase A</fullName>
    </submittedName>
</protein>
<dbReference type="SUPFAM" id="SSF52283">
    <property type="entry name" value="Formate/glycerate dehydrogenase catalytic domain-like"/>
    <property type="match status" value="1"/>
</dbReference>
<evidence type="ECO:0000259" key="3">
    <source>
        <dbReference type="Pfam" id="PF02826"/>
    </source>
</evidence>
<dbReference type="EMBL" id="SOZD01000006">
    <property type="protein sequence ID" value="TFF19784.1"/>
    <property type="molecule type" value="Genomic_DNA"/>
</dbReference>
<dbReference type="CDD" id="cd12164">
    <property type="entry name" value="GDH_like_2"/>
    <property type="match status" value="1"/>
</dbReference>
<accession>A0A4Y8RCV2</accession>
<name>A0A4Y8RCV2_9HYPH</name>
<keyword evidence="2" id="KW-0520">NAD</keyword>
<evidence type="ECO:0000313" key="4">
    <source>
        <dbReference type="EMBL" id="TFF19784.1"/>
    </source>
</evidence>
<evidence type="ECO:0000313" key="5">
    <source>
        <dbReference type="Proteomes" id="UP000298179"/>
    </source>
</evidence>
<sequence length="313" mass="34223">MTILLSVTGFDPSRWWQALHEAAPDRNIVVDPADAGNEPIDYAVVWKQPPGLLATLPDLKAIISLGAGVDHILADRELPQVPIVRIVADDLKERMSEYVVWRVLDHFRRGRAYRQQQSQKIWHERMQPAAREITVGIMGLGVLGIDAAAKLKVLGFDVVGWSRREKSVEGVRSFAGEAELSAFLGASDILVVLLPLTADTRGIVGKDLLSRMKRETPLGGPVLINAGRGGLQDEAAILDALDADLLMEASLDVFTVEPLPPESRLWSHPKVFVTPHAAALSDPDALAPIIMRQIAAHERGEALDNVVDRKTGY</sequence>
<keyword evidence="5" id="KW-1185">Reference proteome</keyword>